<organism evidence="8 9">
    <name type="scientific">Sphaerochaeta pleomorpha (strain ATCC BAA-1885 / DSM 22778 / Grapes)</name>
    <dbReference type="NCBI Taxonomy" id="158190"/>
    <lineage>
        <taxon>Bacteria</taxon>
        <taxon>Pseudomonadati</taxon>
        <taxon>Spirochaetota</taxon>
        <taxon>Spirochaetia</taxon>
        <taxon>Spirochaetales</taxon>
        <taxon>Sphaerochaetaceae</taxon>
        <taxon>Sphaerochaeta</taxon>
    </lineage>
</organism>
<dbReference type="STRING" id="158190.SpiGrapes_0637"/>
<feature type="binding site" evidence="7">
    <location>
        <position position="276"/>
    </location>
    <ligand>
        <name>FMN</name>
        <dbReference type="ChEBI" id="CHEBI:58210"/>
    </ligand>
</feature>
<dbReference type="NCBIfam" id="NF003793">
    <property type="entry name" value="PRK05382.1"/>
    <property type="match status" value="1"/>
</dbReference>
<keyword evidence="7" id="KW-0274">FAD</keyword>
<evidence type="ECO:0000313" key="8">
    <source>
        <dbReference type="EMBL" id="AEV28479.1"/>
    </source>
</evidence>
<dbReference type="HOGENOM" id="CLU_034547_0_2_12"/>
<dbReference type="AlphaFoldDB" id="G8QXX4"/>
<dbReference type="OrthoDB" id="9771806at2"/>
<sequence length="350" mass="37476">MGHNSFGSALTVTTFGESHGEGLGVVIDGIEAGIKLDCGAIQTEMDRRRPGSNPLGTKRNEKDTVTILSGLYQGLTTGTPLTLVLFNNDQHSSDYVELEKVYRPGHADWTFEQKFGIRDVRGGGRSSGRETSARVAAGAVARQVLESKGIKIFAGTVQVGSVVAEQRNWEESDNFLRCPDRSAAVKMEALIEQVRSEQDSIGGIIECRAQGVPAGLGEPVFDKLDALLAHALMSIGAVKGVQIGDGFSCASMRGSQCNDQRDRNGFLSNHAGGILGGISSGQEIILQAAVKPTPSISLKQKTVDTDNCERILEIKGRHDPCICPRAVVVVESMVALTLLDLFYCAFGRQK</sequence>
<name>G8QXX4_SPHPG</name>
<evidence type="ECO:0000256" key="2">
    <source>
        <dbReference type="ARBA" id="ARBA00008014"/>
    </source>
</evidence>
<dbReference type="InterPro" id="IPR000453">
    <property type="entry name" value="Chorismate_synth"/>
</dbReference>
<evidence type="ECO:0000256" key="3">
    <source>
        <dbReference type="ARBA" id="ARBA00013036"/>
    </source>
</evidence>
<dbReference type="GO" id="GO:0009423">
    <property type="term" value="P:chorismate biosynthetic process"/>
    <property type="evidence" value="ECO:0007669"/>
    <property type="project" value="UniProtKB-UniRule"/>
</dbReference>
<dbReference type="EMBL" id="CP003155">
    <property type="protein sequence ID" value="AEV28479.1"/>
    <property type="molecule type" value="Genomic_DNA"/>
</dbReference>
<dbReference type="GO" id="GO:0005829">
    <property type="term" value="C:cytosol"/>
    <property type="evidence" value="ECO:0007669"/>
    <property type="project" value="TreeGrafter"/>
</dbReference>
<dbReference type="GO" id="GO:0009073">
    <property type="term" value="P:aromatic amino acid family biosynthetic process"/>
    <property type="evidence" value="ECO:0007669"/>
    <property type="project" value="UniProtKB-KW"/>
</dbReference>
<feature type="binding site" evidence="7">
    <location>
        <position position="48"/>
    </location>
    <ligand>
        <name>NADP(+)</name>
        <dbReference type="ChEBI" id="CHEBI:58349"/>
    </ligand>
</feature>
<reference evidence="8 9" key="1">
    <citation type="submission" date="2011-11" db="EMBL/GenBank/DDBJ databases">
        <title>Complete sequence of Spirochaeta sp. grapes.</title>
        <authorList>
            <consortium name="US DOE Joint Genome Institute"/>
            <person name="Lucas S."/>
            <person name="Han J."/>
            <person name="Lapidus A."/>
            <person name="Cheng J.-F."/>
            <person name="Goodwin L."/>
            <person name="Pitluck S."/>
            <person name="Peters L."/>
            <person name="Ovchinnikova G."/>
            <person name="Munk A.C."/>
            <person name="Detter J.C."/>
            <person name="Han C."/>
            <person name="Tapia R."/>
            <person name="Land M."/>
            <person name="Hauser L."/>
            <person name="Kyrpides N."/>
            <person name="Ivanova N."/>
            <person name="Pagani I."/>
            <person name="Ritalahtilisa K."/>
            <person name="Loeffler F."/>
            <person name="Woyke T."/>
        </authorList>
    </citation>
    <scope>NUCLEOTIDE SEQUENCE [LARGE SCALE GENOMIC DNA]</scope>
    <source>
        <strain evidence="9">ATCC BAA-1885 / DSM 22778 / Grapes</strain>
    </source>
</reference>
<dbReference type="PROSITE" id="PS00788">
    <property type="entry name" value="CHORISMATE_SYNTHASE_2"/>
    <property type="match status" value="1"/>
</dbReference>
<evidence type="ECO:0000256" key="7">
    <source>
        <dbReference type="HAMAP-Rule" id="MF_00300"/>
    </source>
</evidence>
<dbReference type="UniPathway" id="UPA00053">
    <property type="reaction ID" value="UER00090"/>
</dbReference>
<evidence type="ECO:0000256" key="4">
    <source>
        <dbReference type="ARBA" id="ARBA00022605"/>
    </source>
</evidence>
<comment type="catalytic activity">
    <reaction evidence="7">
        <text>5-O-(1-carboxyvinyl)-3-phosphoshikimate = chorismate + phosphate</text>
        <dbReference type="Rhea" id="RHEA:21020"/>
        <dbReference type="ChEBI" id="CHEBI:29748"/>
        <dbReference type="ChEBI" id="CHEBI:43474"/>
        <dbReference type="ChEBI" id="CHEBI:57701"/>
        <dbReference type="EC" id="4.2.3.5"/>
    </reaction>
</comment>
<comment type="subunit">
    <text evidence="7">Homotetramer.</text>
</comment>
<keyword evidence="4 7" id="KW-0028">Amino-acid biosynthesis</keyword>
<keyword evidence="5 7" id="KW-0057">Aromatic amino acid biosynthesis</keyword>
<evidence type="ECO:0000256" key="6">
    <source>
        <dbReference type="ARBA" id="ARBA00023239"/>
    </source>
</evidence>
<comment type="cofactor">
    <cofactor evidence="7">
        <name>FMNH2</name>
        <dbReference type="ChEBI" id="CHEBI:57618"/>
    </cofactor>
    <text evidence="7">Reduced FMN (FMNH(2)).</text>
</comment>
<dbReference type="SUPFAM" id="SSF103263">
    <property type="entry name" value="Chorismate synthase, AroC"/>
    <property type="match status" value="1"/>
</dbReference>
<dbReference type="RefSeq" id="WP_014269328.1">
    <property type="nucleotide sequence ID" value="NC_016633.1"/>
</dbReference>
<dbReference type="HAMAP" id="MF_00300">
    <property type="entry name" value="Chorismate_synth"/>
    <property type="match status" value="1"/>
</dbReference>
<dbReference type="PROSITE" id="PS00789">
    <property type="entry name" value="CHORISMATE_SYNTHASE_3"/>
    <property type="match status" value="1"/>
</dbReference>
<feature type="binding site" evidence="7">
    <location>
        <position position="317"/>
    </location>
    <ligand>
        <name>FMN</name>
        <dbReference type="ChEBI" id="CHEBI:58210"/>
    </ligand>
</feature>
<dbReference type="GO" id="GO:0008652">
    <property type="term" value="P:amino acid biosynthetic process"/>
    <property type="evidence" value="ECO:0007669"/>
    <property type="project" value="UniProtKB-KW"/>
</dbReference>
<comment type="pathway">
    <text evidence="1 7">Metabolic intermediate biosynthesis; chorismate biosynthesis; chorismate from D-erythrose 4-phosphate and phosphoenolpyruvate: step 7/7.</text>
</comment>
<dbReference type="PANTHER" id="PTHR21085">
    <property type="entry name" value="CHORISMATE SYNTHASE"/>
    <property type="match status" value="1"/>
</dbReference>
<dbReference type="GO" id="GO:0004107">
    <property type="term" value="F:chorismate synthase activity"/>
    <property type="evidence" value="ECO:0007669"/>
    <property type="project" value="UniProtKB-UniRule"/>
</dbReference>
<proteinExistence type="inferred from homology"/>
<evidence type="ECO:0000256" key="5">
    <source>
        <dbReference type="ARBA" id="ARBA00023141"/>
    </source>
</evidence>
<dbReference type="Gene3D" id="3.60.150.10">
    <property type="entry name" value="Chorismate synthase AroC"/>
    <property type="match status" value="1"/>
</dbReference>
<gene>
    <name evidence="7" type="primary">aroC</name>
    <name evidence="8" type="ordered locus">SpiGrapes_0637</name>
</gene>
<evidence type="ECO:0000313" key="9">
    <source>
        <dbReference type="Proteomes" id="UP000005632"/>
    </source>
</evidence>
<dbReference type="PANTHER" id="PTHR21085:SF0">
    <property type="entry name" value="CHORISMATE SYNTHASE"/>
    <property type="match status" value="1"/>
</dbReference>
<evidence type="ECO:0000256" key="1">
    <source>
        <dbReference type="ARBA" id="ARBA00005044"/>
    </source>
</evidence>
<dbReference type="KEGG" id="sgp:SpiGrapes_0637"/>
<keyword evidence="6 7" id="KW-0456">Lyase</keyword>
<dbReference type="InterPro" id="IPR020541">
    <property type="entry name" value="Chorismate_synthase_CS"/>
</dbReference>
<dbReference type="GO" id="GO:0010181">
    <property type="term" value="F:FMN binding"/>
    <property type="evidence" value="ECO:0007669"/>
    <property type="project" value="TreeGrafter"/>
</dbReference>
<dbReference type="CDD" id="cd07304">
    <property type="entry name" value="Chorismate_synthase"/>
    <property type="match status" value="1"/>
</dbReference>
<keyword evidence="7" id="KW-0285">Flavoprotein</keyword>
<protein>
    <recommendedName>
        <fullName evidence="3 7">Chorismate synthase</fullName>
        <shortName evidence="7">CS</shortName>
        <ecNumber evidence="3 7">4.2.3.5</ecNumber>
    </recommendedName>
    <alternativeName>
        <fullName evidence="7">5-enolpyruvylshikimate-3-phosphate phospholyase</fullName>
    </alternativeName>
</protein>
<feature type="binding site" evidence="7">
    <location>
        <begin position="291"/>
        <end position="295"/>
    </location>
    <ligand>
        <name>FMN</name>
        <dbReference type="ChEBI" id="CHEBI:58210"/>
    </ligand>
</feature>
<comment type="similarity">
    <text evidence="2 7">Belongs to the chorismate synthase family.</text>
</comment>
<dbReference type="eggNOG" id="COG0082">
    <property type="taxonomic scope" value="Bacteria"/>
</dbReference>
<dbReference type="EC" id="4.2.3.5" evidence="3 7"/>
<accession>G8QXX4</accession>
<comment type="caution">
    <text evidence="7">Lacks conserved residue(s) required for the propagation of feature annotation.</text>
</comment>
<comment type="function">
    <text evidence="7">Catalyzes the anti-1,4-elimination of the C-3 phosphate and the C-6 proR hydrogen from 5-enolpyruvylshikimate-3-phosphate (EPSP) to yield chorismate, which is the branch point compound that serves as the starting substrate for the three terminal pathways of aromatic amino acid biosynthesis. This reaction introduces a second double bond into the aromatic ring system.</text>
</comment>
<keyword evidence="7" id="KW-0521">NADP</keyword>
<keyword evidence="7" id="KW-0288">FMN</keyword>
<dbReference type="Pfam" id="PF01264">
    <property type="entry name" value="Chorismate_synt"/>
    <property type="match status" value="1"/>
</dbReference>
<dbReference type="InterPro" id="IPR035904">
    <property type="entry name" value="Chorismate_synth_AroC_sf"/>
</dbReference>
<dbReference type="Proteomes" id="UP000005632">
    <property type="component" value="Chromosome"/>
</dbReference>
<feature type="binding site" evidence="7">
    <location>
        <begin position="125"/>
        <end position="127"/>
    </location>
    <ligand>
        <name>FMN</name>
        <dbReference type="ChEBI" id="CHEBI:58210"/>
    </ligand>
</feature>
<dbReference type="PIRSF" id="PIRSF001456">
    <property type="entry name" value="Chorismate_synth"/>
    <property type="match status" value="1"/>
</dbReference>
<dbReference type="NCBIfam" id="TIGR00033">
    <property type="entry name" value="aroC"/>
    <property type="match status" value="1"/>
</dbReference>
<keyword evidence="9" id="KW-1185">Reference proteome</keyword>